<evidence type="ECO:0000313" key="4">
    <source>
        <dbReference type="Proteomes" id="UP001210231"/>
    </source>
</evidence>
<comment type="caution">
    <text evidence="3">The sequence shown here is derived from an EMBL/GenBank/DDBJ whole genome shotgun (WGS) entry which is preliminary data.</text>
</comment>
<dbReference type="RefSeq" id="WP_407029531.1">
    <property type="nucleotide sequence ID" value="NZ_JAQGEF010000001.1"/>
</dbReference>
<name>A0ABT4UFR5_9BACT</name>
<accession>A0ABT4UFR5</accession>
<sequence>MKQLSILVLAILCSFGHVFAQNNTTELQDSSGVLAFKYQTGTIALEKGNGKIAVPKGFKFLDAEQAKYVLTDLWGNPPQSDIVGMLVPENQEVTDINGWAFAISYDDIGFVKDSDAKDINYDDMMKDEKKAQVDENKARIQQGYLPIEIVGWASKPFYDENTHTLHWAREMKFGEDSVNTLNYNMRVLGRKGVYVINAIAFMSEFNQVKPVVNEVISSVTFNQGETYKDFDGSMDKVAAYTVGGLVAGKVLAKAGLFALLAKFGKFILIGLVALGGFIMKIFKRKKENEAVVVEEVPVDDTENKNV</sequence>
<keyword evidence="1" id="KW-0812">Transmembrane</keyword>
<evidence type="ECO:0000256" key="2">
    <source>
        <dbReference type="SAM" id="SignalP"/>
    </source>
</evidence>
<feature type="chain" id="PRO_5046980225" evidence="2">
    <location>
        <begin position="21"/>
        <end position="306"/>
    </location>
</feature>
<evidence type="ECO:0000256" key="1">
    <source>
        <dbReference type="SAM" id="Phobius"/>
    </source>
</evidence>
<reference evidence="3 4" key="1">
    <citation type="submission" date="2022-12" db="EMBL/GenBank/DDBJ databases">
        <title>Chitinophagaceae gen. sp. nov., a new member of the family Chitinophagaceae, isolated from soil in a chemical factory.</title>
        <authorList>
            <person name="Ke Z."/>
        </authorList>
    </citation>
    <scope>NUCLEOTIDE SEQUENCE [LARGE SCALE GENOMIC DNA]</scope>
    <source>
        <strain evidence="3 4">LY-5</strain>
    </source>
</reference>
<feature type="transmembrane region" description="Helical" evidence="1">
    <location>
        <begin position="256"/>
        <end position="278"/>
    </location>
</feature>
<keyword evidence="1" id="KW-0472">Membrane</keyword>
<keyword evidence="1" id="KW-1133">Transmembrane helix</keyword>
<protein>
    <submittedName>
        <fullName evidence="3">DUF2167 domain-containing protein</fullName>
    </submittedName>
</protein>
<keyword evidence="2" id="KW-0732">Signal</keyword>
<feature type="signal peptide" evidence="2">
    <location>
        <begin position="1"/>
        <end position="20"/>
    </location>
</feature>
<gene>
    <name evidence="3" type="ORF">O3P16_00095</name>
</gene>
<dbReference type="Pfam" id="PF09935">
    <property type="entry name" value="DUF2167"/>
    <property type="match status" value="1"/>
</dbReference>
<dbReference type="Proteomes" id="UP001210231">
    <property type="component" value="Unassembled WGS sequence"/>
</dbReference>
<organism evidence="3 4">
    <name type="scientific">Polluticaenibacter yanchengensis</name>
    <dbReference type="NCBI Taxonomy" id="3014562"/>
    <lineage>
        <taxon>Bacteria</taxon>
        <taxon>Pseudomonadati</taxon>
        <taxon>Bacteroidota</taxon>
        <taxon>Chitinophagia</taxon>
        <taxon>Chitinophagales</taxon>
        <taxon>Chitinophagaceae</taxon>
        <taxon>Polluticaenibacter</taxon>
    </lineage>
</organism>
<evidence type="ECO:0000313" key="3">
    <source>
        <dbReference type="EMBL" id="MDA3613197.1"/>
    </source>
</evidence>
<dbReference type="EMBL" id="JAQGEF010000001">
    <property type="protein sequence ID" value="MDA3613197.1"/>
    <property type="molecule type" value="Genomic_DNA"/>
</dbReference>
<keyword evidence="4" id="KW-1185">Reference proteome</keyword>
<proteinExistence type="predicted"/>
<dbReference type="InterPro" id="IPR018682">
    <property type="entry name" value="DUF2167_membr"/>
</dbReference>